<keyword evidence="5 13" id="KW-0548">Nucleotidyltransferase</keyword>
<dbReference type="EMBL" id="CP134146">
    <property type="protein sequence ID" value="WNC70368.1"/>
    <property type="molecule type" value="Genomic_DNA"/>
</dbReference>
<dbReference type="CDD" id="cd02509">
    <property type="entry name" value="GDP-M1P_Guanylyltransferase"/>
    <property type="match status" value="1"/>
</dbReference>
<dbReference type="InterPro" id="IPR051161">
    <property type="entry name" value="Mannose-6P_isomerase_type2"/>
</dbReference>
<evidence type="ECO:0000259" key="12">
    <source>
        <dbReference type="Pfam" id="PF22640"/>
    </source>
</evidence>
<dbReference type="InterPro" id="IPR001538">
    <property type="entry name" value="Man6P_isomerase-2_C"/>
</dbReference>
<keyword evidence="7" id="KW-0342">GTP-binding</keyword>
<dbReference type="Pfam" id="PF00483">
    <property type="entry name" value="NTP_transferase"/>
    <property type="match status" value="1"/>
</dbReference>
<dbReference type="InterPro" id="IPR011051">
    <property type="entry name" value="RmlC_Cupin_sf"/>
</dbReference>
<evidence type="ECO:0000256" key="7">
    <source>
        <dbReference type="ARBA" id="ARBA00023134"/>
    </source>
</evidence>
<name>A0ABY9TNC4_9GAMM</name>
<dbReference type="Pfam" id="PF01050">
    <property type="entry name" value="MannoseP_isomer"/>
    <property type="match status" value="1"/>
</dbReference>
<dbReference type="Gene3D" id="3.90.550.10">
    <property type="entry name" value="Spore Coat Polysaccharide Biosynthesis Protein SpsA, Chain A"/>
    <property type="match status" value="1"/>
</dbReference>
<comment type="catalytic activity">
    <reaction evidence="8">
        <text>alpha-D-mannose 1-phosphate + GTP + H(+) = GDP-alpha-D-mannose + diphosphate</text>
        <dbReference type="Rhea" id="RHEA:15229"/>
        <dbReference type="ChEBI" id="CHEBI:15378"/>
        <dbReference type="ChEBI" id="CHEBI:33019"/>
        <dbReference type="ChEBI" id="CHEBI:37565"/>
        <dbReference type="ChEBI" id="CHEBI:57527"/>
        <dbReference type="ChEBI" id="CHEBI:58409"/>
        <dbReference type="EC" id="2.7.7.13"/>
    </reaction>
</comment>
<dbReference type="InterPro" id="IPR006375">
    <property type="entry name" value="Man1P_GuaTrfase/Man6P_Isoase"/>
</dbReference>
<evidence type="ECO:0000256" key="9">
    <source>
        <dbReference type="RuleBase" id="RU004190"/>
    </source>
</evidence>
<evidence type="ECO:0000256" key="5">
    <source>
        <dbReference type="ARBA" id="ARBA00022695"/>
    </source>
</evidence>
<dbReference type="RefSeq" id="WP_348389508.1">
    <property type="nucleotide sequence ID" value="NZ_CP134146.1"/>
</dbReference>
<evidence type="ECO:0000256" key="8">
    <source>
        <dbReference type="ARBA" id="ARBA00047343"/>
    </source>
</evidence>
<evidence type="ECO:0000256" key="1">
    <source>
        <dbReference type="ARBA" id="ARBA00004823"/>
    </source>
</evidence>
<dbReference type="SUPFAM" id="SSF51182">
    <property type="entry name" value="RmlC-like cupins"/>
    <property type="match status" value="1"/>
</dbReference>
<dbReference type="InterPro" id="IPR014710">
    <property type="entry name" value="RmlC-like_jellyroll"/>
</dbReference>
<feature type="domain" description="MannoseP isomerase/GMP-like beta-helix" evidence="12">
    <location>
        <begin position="303"/>
        <end position="351"/>
    </location>
</feature>
<dbReference type="Proteomes" id="UP001248581">
    <property type="component" value="Chromosome"/>
</dbReference>
<evidence type="ECO:0000313" key="13">
    <source>
        <dbReference type="EMBL" id="WNC70368.1"/>
    </source>
</evidence>
<dbReference type="PANTHER" id="PTHR46390:SF1">
    <property type="entry name" value="MANNOSE-1-PHOSPHATE GUANYLYLTRANSFERASE"/>
    <property type="match status" value="1"/>
</dbReference>
<dbReference type="PANTHER" id="PTHR46390">
    <property type="entry name" value="MANNOSE-1-PHOSPHATE GUANYLYLTRANSFERASE"/>
    <property type="match status" value="1"/>
</dbReference>
<protein>
    <recommendedName>
        <fullName evidence="3">mannose-1-phosphate guanylyltransferase</fullName>
        <ecNumber evidence="3">2.7.7.13</ecNumber>
    </recommendedName>
</protein>
<evidence type="ECO:0000313" key="14">
    <source>
        <dbReference type="Proteomes" id="UP001248581"/>
    </source>
</evidence>
<accession>A0ABY9TNC4</accession>
<dbReference type="InterPro" id="IPR005835">
    <property type="entry name" value="NTP_transferase_dom"/>
</dbReference>
<dbReference type="InterPro" id="IPR054566">
    <property type="entry name" value="ManC/GMP-like_b-helix"/>
</dbReference>
<evidence type="ECO:0000256" key="3">
    <source>
        <dbReference type="ARBA" id="ARBA00012387"/>
    </source>
</evidence>
<gene>
    <name evidence="13" type="ORF">RI845_05820</name>
</gene>
<evidence type="ECO:0000256" key="4">
    <source>
        <dbReference type="ARBA" id="ARBA00022679"/>
    </source>
</evidence>
<dbReference type="EC" id="2.7.7.13" evidence="3"/>
<proteinExistence type="inferred from homology"/>
<dbReference type="Gene3D" id="2.60.120.10">
    <property type="entry name" value="Jelly Rolls"/>
    <property type="match status" value="1"/>
</dbReference>
<dbReference type="InterPro" id="IPR029044">
    <property type="entry name" value="Nucleotide-diphossugar_trans"/>
</dbReference>
<keyword evidence="4 13" id="KW-0808">Transferase</keyword>
<reference evidence="14" key="1">
    <citation type="submission" date="2023-09" db="EMBL/GenBank/DDBJ databases">
        <authorList>
            <person name="Li S."/>
            <person name="Li X."/>
            <person name="Zhang C."/>
            <person name="Zhao Z."/>
        </authorList>
    </citation>
    <scope>NUCLEOTIDE SEQUENCE [LARGE SCALE GENOMIC DNA]</scope>
    <source>
        <strain evidence="14">SQ345</strain>
    </source>
</reference>
<sequence>MIKPVILAGGSGTRLWPLSRTLYPKQFLKINSEYTLIQDTVNRLSNLPCELPLTICNEDHRFIAAEQLRAIDRLGPILLEPVGKNTAPAIALAALSCISNDEDPILLVLSADHVIENVAEFERVVNNSVALAQEGKLITFGIVPTHAETGYGYIKKGDKRSDSQGINVDSFVEKPNQATAEQYLNCGEYLWNSGMFMFKASRYIEELKKYRADIYKSCYRAMAATSTDLDFIRIDAEEFGKCPSDSIDYAVMEPLCKSQGSDSVVVMPLAANWSDIGSFSAIWDVSDKDQNNNVHTGDVLSHHSTNNLIMAENMLVTTVGIENTVVIQTKDAVLVASKGQGQDVKAIVNQLSKLNRSEAEIHRQVYRPWGSFDDLDQGSSSGNHHKVKRIMVNPGEKLSMQIHKHRAEHWVVVSGSAKVTNGDDTFLLIENQSTYIPAGVKHSLENPGQELLEIIEVQTGSYLGEDDIVRFEDRYGRT</sequence>
<dbReference type="Pfam" id="PF22640">
    <property type="entry name" value="ManC_GMP_beta-helix"/>
    <property type="match status" value="1"/>
</dbReference>
<feature type="domain" description="Mannose-6-phosphate isomerase type II C-terminal" evidence="11">
    <location>
        <begin position="355"/>
        <end position="473"/>
    </location>
</feature>
<evidence type="ECO:0000256" key="6">
    <source>
        <dbReference type="ARBA" id="ARBA00022741"/>
    </source>
</evidence>
<organism evidence="13 14">
    <name type="scientific">Thalassotalea nanhaiensis</name>
    <dbReference type="NCBI Taxonomy" id="3065648"/>
    <lineage>
        <taxon>Bacteria</taxon>
        <taxon>Pseudomonadati</taxon>
        <taxon>Pseudomonadota</taxon>
        <taxon>Gammaproteobacteria</taxon>
        <taxon>Alteromonadales</taxon>
        <taxon>Colwelliaceae</taxon>
        <taxon>Thalassotalea</taxon>
    </lineage>
</organism>
<evidence type="ECO:0000259" key="10">
    <source>
        <dbReference type="Pfam" id="PF00483"/>
    </source>
</evidence>
<comment type="pathway">
    <text evidence="1">Nucleotide-sugar biosynthesis; GDP-alpha-D-mannose biosynthesis; GDP-alpha-D-mannose from alpha-D-mannose 1-phosphate (GTP route): step 1/1.</text>
</comment>
<dbReference type="NCBIfam" id="TIGR01479">
    <property type="entry name" value="GMP_PMI"/>
    <property type="match status" value="1"/>
</dbReference>
<dbReference type="GO" id="GO:0004475">
    <property type="term" value="F:mannose-1-phosphate guanylyltransferase (GTP) activity"/>
    <property type="evidence" value="ECO:0007669"/>
    <property type="project" value="UniProtKB-EC"/>
</dbReference>
<dbReference type="CDD" id="cd02213">
    <property type="entry name" value="cupin_PMI_typeII_C"/>
    <property type="match status" value="1"/>
</dbReference>
<keyword evidence="6" id="KW-0547">Nucleotide-binding</keyword>
<keyword evidence="14" id="KW-1185">Reference proteome</keyword>
<comment type="similarity">
    <text evidence="2 9">Belongs to the mannose-6-phosphate isomerase type 2 family.</text>
</comment>
<keyword evidence="13" id="KW-0413">Isomerase</keyword>
<evidence type="ECO:0000256" key="2">
    <source>
        <dbReference type="ARBA" id="ARBA00006115"/>
    </source>
</evidence>
<feature type="domain" description="Nucleotidyl transferase" evidence="10">
    <location>
        <begin position="3"/>
        <end position="291"/>
    </location>
</feature>
<dbReference type="SUPFAM" id="SSF53448">
    <property type="entry name" value="Nucleotide-diphospho-sugar transferases"/>
    <property type="match status" value="1"/>
</dbReference>
<dbReference type="GO" id="GO:0004476">
    <property type="term" value="F:mannose-6-phosphate isomerase activity"/>
    <property type="evidence" value="ECO:0007669"/>
    <property type="project" value="UniProtKB-EC"/>
</dbReference>
<evidence type="ECO:0000259" key="11">
    <source>
        <dbReference type="Pfam" id="PF01050"/>
    </source>
</evidence>
<dbReference type="InterPro" id="IPR049577">
    <property type="entry name" value="GMPP_N"/>
</dbReference>